<evidence type="ECO:0000313" key="1">
    <source>
        <dbReference type="EMBL" id="CAK0829228.1"/>
    </source>
</evidence>
<comment type="caution">
    <text evidence="1">The sequence shown here is derived from an EMBL/GenBank/DDBJ whole genome shotgun (WGS) entry which is preliminary data.</text>
</comment>
<organism evidence="1 2">
    <name type="scientific">Prorocentrum cordatum</name>
    <dbReference type="NCBI Taxonomy" id="2364126"/>
    <lineage>
        <taxon>Eukaryota</taxon>
        <taxon>Sar</taxon>
        <taxon>Alveolata</taxon>
        <taxon>Dinophyceae</taxon>
        <taxon>Prorocentrales</taxon>
        <taxon>Prorocentraceae</taxon>
        <taxon>Prorocentrum</taxon>
    </lineage>
</organism>
<dbReference type="Proteomes" id="UP001189429">
    <property type="component" value="Unassembled WGS sequence"/>
</dbReference>
<name>A0ABN9SBN2_9DINO</name>
<proteinExistence type="predicted"/>
<protein>
    <submittedName>
        <fullName evidence="1">Uncharacterized protein</fullName>
    </submittedName>
</protein>
<feature type="non-terminal residue" evidence="1">
    <location>
        <position position="114"/>
    </location>
</feature>
<accession>A0ABN9SBN2</accession>
<sequence length="114" mass="11546">MAAAPAPRSVLPCGLVEQFKHLCCSAAEAAGHVACQRAADAAAAVLRGAVHALAFELAARGAPAPLPAGPRAALLQVAWLALPARCCARAAASYCSAREEARGLPGMLAPRKDH</sequence>
<reference evidence="1" key="1">
    <citation type="submission" date="2023-10" db="EMBL/GenBank/DDBJ databases">
        <authorList>
            <person name="Chen Y."/>
            <person name="Shah S."/>
            <person name="Dougan E. K."/>
            <person name="Thang M."/>
            <person name="Chan C."/>
        </authorList>
    </citation>
    <scope>NUCLEOTIDE SEQUENCE [LARGE SCALE GENOMIC DNA]</scope>
</reference>
<gene>
    <name evidence="1" type="ORF">PCOR1329_LOCUS28235</name>
</gene>
<keyword evidence="2" id="KW-1185">Reference proteome</keyword>
<evidence type="ECO:0000313" key="2">
    <source>
        <dbReference type="Proteomes" id="UP001189429"/>
    </source>
</evidence>
<dbReference type="EMBL" id="CAUYUJ010010379">
    <property type="protein sequence ID" value="CAK0829228.1"/>
    <property type="molecule type" value="Genomic_DNA"/>
</dbReference>